<evidence type="ECO:0000259" key="2">
    <source>
        <dbReference type="Pfam" id="PF13699"/>
    </source>
</evidence>
<feature type="region of interest" description="Disordered" evidence="1">
    <location>
        <begin position="78"/>
        <end position="113"/>
    </location>
</feature>
<dbReference type="RefSeq" id="WP_273703513.1">
    <property type="nucleotide sequence ID" value="NZ_JDSS02000024.1"/>
</dbReference>
<dbReference type="InterPro" id="IPR025295">
    <property type="entry name" value="eCIS_core_dom"/>
</dbReference>
<feature type="compositionally biased region" description="Basic and acidic residues" evidence="1">
    <location>
        <begin position="1"/>
        <end position="13"/>
    </location>
</feature>
<sequence length="640" mass="67269">MSEHGMLSRHEAAVSRCTPGKSPAGGLDTRALAPASQAYGQCSCGGGCPRCAPAGGRTAALLQTPGGRRLQARAVIGGKDSPSEQAADQAARQVLSSAHARPSLPADNGATHRDAAEVPDSVERVLGQNGEALDKAVRQDMQGRFGHDFSAVRIHRGEASERSAREVGARAYSVGSDVVFAAGEYSPASGEGRRLLAHELAHVVQQAKSDGMTSIRPTLRRTPAAPQAGGDDVPFDRSKVDVSKIPDIDASPPDTGGPPVIAQTVTVTFADPDITRLQWEFYDPSDAVLPGGFATANKDANATTAPLIIQNKGPAVWVPTAGRHLVRCIGYNKAGDAVAYADRTFYLWTTKPTGKPPDIAALTAEKTRLEGIVKTGSGKSFGEVGAATTRLKDVTHDLAILETGTGTYVGNQCPVVPAGATPTDCTNIVLEVLSSTFTQQGRAADWAKVRKKSAENTKARGGTGLSGLDVQAALQSEAGWKGVYWAPDPAYQIPKTELDKANSDEASYTSAIAKKNQTYYKDYGKAGYPGVSVSQRVINYAPEQPKDPMAKASTTTKDTTQLNKLKKVPFGVLAAHGGEHMTIITYGKVIEVHWSKAATDPNLIEQTDLENWAVGPKSGYHYYASGAIVAPAGDIAAAFA</sequence>
<gene>
    <name evidence="3" type="ORF">CAPSK01_002440</name>
</gene>
<name>A0A084XZF8_9PROT</name>
<proteinExistence type="predicted"/>
<protein>
    <recommendedName>
        <fullName evidence="2">eCIS core domain-containing protein</fullName>
    </recommendedName>
</protein>
<feature type="domain" description="eCIS core" evidence="2">
    <location>
        <begin position="133"/>
        <end position="208"/>
    </location>
</feature>
<evidence type="ECO:0000256" key="1">
    <source>
        <dbReference type="SAM" id="MobiDB-lite"/>
    </source>
</evidence>
<reference evidence="3 4" key="1">
    <citation type="submission" date="2014-07" db="EMBL/GenBank/DDBJ databases">
        <title>Expanding our view of genomic diversity in Candidatus Accumulibacter clades.</title>
        <authorList>
            <person name="Skennerton C.T."/>
            <person name="Barr J.J."/>
            <person name="Slater F.R."/>
            <person name="Bond P.L."/>
            <person name="Tyson G.W."/>
        </authorList>
    </citation>
    <scope>NUCLEOTIDE SEQUENCE [LARGE SCALE GENOMIC DNA]</scope>
    <source>
        <strain evidence="4">SK-01</strain>
    </source>
</reference>
<dbReference type="Pfam" id="PF13699">
    <property type="entry name" value="eCIS_core"/>
    <property type="match status" value="1"/>
</dbReference>
<accession>A0A084XZF8</accession>
<evidence type="ECO:0000313" key="4">
    <source>
        <dbReference type="Proteomes" id="UP000019812"/>
    </source>
</evidence>
<dbReference type="AlphaFoldDB" id="A0A084XZF8"/>
<organism evidence="3 4">
    <name type="scientific">Candidatus Accumulibacter vicinus</name>
    <dbReference type="NCBI Taxonomy" id="2954382"/>
    <lineage>
        <taxon>Bacteria</taxon>
        <taxon>Pseudomonadati</taxon>
        <taxon>Pseudomonadota</taxon>
        <taxon>Betaproteobacteria</taxon>
        <taxon>Candidatus Accumulibacter</taxon>
    </lineage>
</organism>
<dbReference type="Proteomes" id="UP000019812">
    <property type="component" value="Unassembled WGS sequence"/>
</dbReference>
<dbReference type="STRING" id="1457154.CAPSK01_002440"/>
<comment type="caution">
    <text evidence="3">The sequence shown here is derived from an EMBL/GenBank/DDBJ whole genome shotgun (WGS) entry which is preliminary data.</text>
</comment>
<feature type="region of interest" description="Disordered" evidence="1">
    <location>
        <begin position="1"/>
        <end position="29"/>
    </location>
</feature>
<evidence type="ECO:0000313" key="3">
    <source>
        <dbReference type="EMBL" id="KFB67852.1"/>
    </source>
</evidence>
<dbReference type="EMBL" id="JDSS02000024">
    <property type="protein sequence ID" value="KFB67852.1"/>
    <property type="molecule type" value="Genomic_DNA"/>
</dbReference>